<dbReference type="VEuPathDB" id="FungiDB:PV08_07776"/>
<dbReference type="RefSeq" id="XP_016235205.1">
    <property type="nucleotide sequence ID" value="XM_016382103.1"/>
</dbReference>
<dbReference type="AlphaFoldDB" id="A0A0D2BUU7"/>
<evidence type="ECO:0000256" key="1">
    <source>
        <dbReference type="SAM" id="Phobius"/>
    </source>
</evidence>
<gene>
    <name evidence="3" type="ORF">PV08_07776</name>
</gene>
<keyword evidence="1" id="KW-1133">Transmembrane helix</keyword>
<proteinExistence type="predicted"/>
<protein>
    <recommendedName>
        <fullName evidence="2">Polysaccharide pyruvyl transferase domain-containing protein</fullName>
    </recommendedName>
</protein>
<evidence type="ECO:0000313" key="3">
    <source>
        <dbReference type="EMBL" id="KIW14989.1"/>
    </source>
</evidence>
<dbReference type="InterPro" id="IPR007345">
    <property type="entry name" value="Polysacch_pyruvyl_Trfase"/>
</dbReference>
<organism evidence="3 4">
    <name type="scientific">Exophiala spinifera</name>
    <dbReference type="NCBI Taxonomy" id="91928"/>
    <lineage>
        <taxon>Eukaryota</taxon>
        <taxon>Fungi</taxon>
        <taxon>Dikarya</taxon>
        <taxon>Ascomycota</taxon>
        <taxon>Pezizomycotina</taxon>
        <taxon>Eurotiomycetes</taxon>
        <taxon>Chaetothyriomycetidae</taxon>
        <taxon>Chaetothyriales</taxon>
        <taxon>Herpotrichiellaceae</taxon>
        <taxon>Exophiala</taxon>
    </lineage>
</organism>
<feature type="domain" description="Polysaccharide pyruvyl transferase" evidence="2">
    <location>
        <begin position="82"/>
        <end position="329"/>
    </location>
</feature>
<reference evidence="3 4" key="1">
    <citation type="submission" date="2015-01" db="EMBL/GenBank/DDBJ databases">
        <title>The Genome Sequence of Exophiala spinifera CBS89968.</title>
        <authorList>
            <consortium name="The Broad Institute Genomics Platform"/>
            <person name="Cuomo C."/>
            <person name="de Hoog S."/>
            <person name="Gorbushina A."/>
            <person name="Stielow B."/>
            <person name="Teixiera M."/>
            <person name="Abouelleil A."/>
            <person name="Chapman S.B."/>
            <person name="Priest M."/>
            <person name="Young S.K."/>
            <person name="Wortman J."/>
            <person name="Nusbaum C."/>
            <person name="Birren B."/>
        </authorList>
    </citation>
    <scope>NUCLEOTIDE SEQUENCE [LARGE SCALE GENOMIC DNA]</scope>
    <source>
        <strain evidence="3 4">CBS 89968</strain>
    </source>
</reference>
<dbReference type="EMBL" id="KN847496">
    <property type="protein sequence ID" value="KIW14989.1"/>
    <property type="molecule type" value="Genomic_DNA"/>
</dbReference>
<feature type="transmembrane region" description="Helical" evidence="1">
    <location>
        <begin position="6"/>
        <end position="24"/>
    </location>
</feature>
<evidence type="ECO:0000313" key="4">
    <source>
        <dbReference type="Proteomes" id="UP000053328"/>
    </source>
</evidence>
<accession>A0A0D2BUU7</accession>
<name>A0A0D2BUU7_9EURO</name>
<dbReference type="OrthoDB" id="414175at2759"/>
<sequence>MYSCFPRHWVLSVIVVFFFTLFFLSDHRTSTWQDVKSTLTAGGSSKCASTLASQVEILTTEYKKLLPGVTHVAVIGYPNYPNKGDAAIWAGEQELLRALGIQMVYTCADENDYDKTKLRTELEAHGGPSKTVIMFQGGGNFGDIWPRLQTNREQVARDFPDYRIRSFPQTYKFYHEKNLKVAQEAYGQHPDLQLTARDTRSYMAMQADFGKRHTVLLLPDAATMLINRVPPPPASREGILFLARTDGEGEQDHVKEQAEVEKLRELVDDHGKEMNVTTADWVTEDPKEAWTAANLDEQSWVRVNWAHDFLASYEMILSDRLHVHILSTVWGLDHVVVEQGSYAKLRTYHDTWLTGCGDRVAMTQSVQEGVDAVKAWYARGKHF</sequence>
<dbReference type="Proteomes" id="UP000053328">
    <property type="component" value="Unassembled WGS sequence"/>
</dbReference>
<dbReference type="GeneID" id="27334859"/>
<dbReference type="HOGENOM" id="CLU_045699_0_0_1"/>
<keyword evidence="1" id="KW-0472">Membrane</keyword>
<keyword evidence="1" id="KW-0812">Transmembrane</keyword>
<keyword evidence="4" id="KW-1185">Reference proteome</keyword>
<evidence type="ECO:0000259" key="2">
    <source>
        <dbReference type="Pfam" id="PF04230"/>
    </source>
</evidence>
<dbReference type="Pfam" id="PF04230">
    <property type="entry name" value="PS_pyruv_trans"/>
    <property type="match status" value="1"/>
</dbReference>